<dbReference type="Pfam" id="PF04055">
    <property type="entry name" value="Radical_SAM"/>
    <property type="match status" value="1"/>
</dbReference>
<evidence type="ECO:0000256" key="4">
    <source>
        <dbReference type="ARBA" id="ARBA00022598"/>
    </source>
</evidence>
<keyword evidence="3" id="KW-0004">4Fe-4S</keyword>
<dbReference type="InterPro" id="IPR020845">
    <property type="entry name" value="AMP-binding_CS"/>
</dbReference>
<dbReference type="InterPro" id="IPR000873">
    <property type="entry name" value="AMP-dep_synth/lig_dom"/>
</dbReference>
<dbReference type="NCBIfam" id="NF001208">
    <property type="entry name" value="PRK00174.1"/>
    <property type="match status" value="1"/>
</dbReference>
<dbReference type="InterPro" id="IPR040084">
    <property type="entry name" value="GTPase_Obg"/>
</dbReference>
<comment type="similarity">
    <text evidence="1">Belongs to the ATP-dependent AMP-binding enzyme family.</text>
</comment>
<dbReference type="Gene3D" id="3.40.50.12780">
    <property type="entry name" value="N-terminal domain of ligase-like"/>
    <property type="match status" value="1"/>
</dbReference>
<dbReference type="SUPFAM" id="SSF56801">
    <property type="entry name" value="Acetyl-CoA synthetase-like"/>
    <property type="match status" value="1"/>
</dbReference>
<evidence type="ECO:0000256" key="9">
    <source>
        <dbReference type="ARBA" id="ARBA00023004"/>
    </source>
</evidence>
<dbReference type="Gene3D" id="3.20.20.70">
    <property type="entry name" value="Aldolase class I"/>
    <property type="match status" value="1"/>
</dbReference>
<evidence type="ECO:0000256" key="2">
    <source>
        <dbReference type="ARBA" id="ARBA00013275"/>
    </source>
</evidence>
<dbReference type="InterPro" id="IPR025110">
    <property type="entry name" value="AMP-bd_C"/>
</dbReference>
<evidence type="ECO:0000256" key="5">
    <source>
        <dbReference type="ARBA" id="ARBA00022691"/>
    </source>
</evidence>
<dbReference type="SFLD" id="SFLDS00029">
    <property type="entry name" value="Radical_SAM"/>
    <property type="match status" value="1"/>
</dbReference>
<dbReference type="GO" id="GO:0003987">
    <property type="term" value="F:acetate-CoA ligase activity"/>
    <property type="evidence" value="ECO:0007669"/>
    <property type="project" value="UniProtKB-EC"/>
</dbReference>
<dbReference type="CDD" id="cd05966">
    <property type="entry name" value="ACS"/>
    <property type="match status" value="1"/>
</dbReference>
<dbReference type="FunFam" id="3.40.50.12780:FF:000001">
    <property type="entry name" value="Acetyl-coenzyme A synthetase"/>
    <property type="match status" value="1"/>
</dbReference>
<sequence>MGIDLSPAKKQCNFDCLYCELAPSLSVEKQEDVVGVETIIKQLQQHLDDKVDVITLTANGEPTLYPYLDELIEKINIIKKNTQTLILTNSATLVDEKVFHSLLKLDQVKFSLDAVSEDIFKKIDRPHPHINIKTIIQKMIEFTKLYQGKVFIEILFVKGVNDTPKEIAKLNEVLLKLHNVTRIDIGTIDRPPAYNVKEVSYQELHQMALLFDKKLPIHIVSRSNTQPHNLAYSDEEILNTLDKRPLSWNDILFLFDTASQERFKKLVKSGKIVKKKVGNIEFFAPFTHQKRKLQRKKKMLEKQTNLFYPNKAFAKDARIKNMCEYQALQEEAYEDYEGFWGRFAKEKITWKEPFHTVLDESNHPFVKWFDGGKLNVSEQCIDRHLDSRKNKAAIIFEGDRGDKQIITYLELYYNVNRFANLLKNQFDVKKGDRVVIYMPMIPEAAYAMLACARIGAIHSVVFGGFSAEALRDRIEDADAKVVITADGAYRKDKPYMLKPIVDEALKGETPVNKVLVIERNGEDITWISGRDYSYNELIKTEDVYCEAEVMESEDPLFLLYTSGSTGKPKGVQHNQAGYILWAQMTMEWVFDVKENDTYWCTADIGWITGHTYIVYGPLAMGATTVMFEGVPTYPDAGRPWKMVEEYKINQFYTAPTAIRVLHKMGEEEPSKYDLSSLKVLGTVGEPIDPPAWKWYYEKVGNSQCAIVDTYWQTETGGHIISALPGATPIKPACATLPLPGIMGEILDPQTGKKVEVGETGYMCITRPWPSQIRGVWQDEERFVKSYFSDVKKDEKAVYFTGDGAVYDENGYITITGRVDDVINVSGHRMGTAEIEAAIKKHPNVAEVAVVGKPHDIKGEAIFAYVVLKSDNGIADEVEEVKAINAVIQKEIGNIAICDDIVFVPGLPKTRSGKIMRRILRSIAKGEAITQDISTLEDPSVVQKIKELVK</sequence>
<dbReference type="Pfam" id="PF00501">
    <property type="entry name" value="AMP-binding"/>
    <property type="match status" value="1"/>
</dbReference>
<dbReference type="CDD" id="cd01335">
    <property type="entry name" value="Radical_SAM"/>
    <property type="match status" value="1"/>
</dbReference>
<dbReference type="PROSITE" id="PS51918">
    <property type="entry name" value="RADICAL_SAM"/>
    <property type="match status" value="1"/>
</dbReference>
<dbReference type="Pfam" id="PF16177">
    <property type="entry name" value="ACAS_N"/>
    <property type="match status" value="1"/>
</dbReference>
<evidence type="ECO:0000259" key="11">
    <source>
        <dbReference type="PROSITE" id="PS51918"/>
    </source>
</evidence>
<dbReference type="EC" id="6.2.1.1" evidence="2"/>
<evidence type="ECO:0000256" key="1">
    <source>
        <dbReference type="ARBA" id="ARBA00006432"/>
    </source>
</evidence>
<evidence type="ECO:0000256" key="8">
    <source>
        <dbReference type="ARBA" id="ARBA00022840"/>
    </source>
</evidence>
<dbReference type="InterPro" id="IPR058240">
    <property type="entry name" value="rSAM_sf"/>
</dbReference>
<feature type="domain" description="Radical SAM core" evidence="11">
    <location>
        <begin position="1"/>
        <end position="214"/>
    </location>
</feature>
<reference evidence="12" key="1">
    <citation type="submission" date="2016-10" db="EMBL/GenBank/DDBJ databases">
        <authorList>
            <person name="de Groot N.N."/>
        </authorList>
    </citation>
    <scope>NUCLEOTIDE SEQUENCE</scope>
</reference>
<evidence type="ECO:0000256" key="6">
    <source>
        <dbReference type="ARBA" id="ARBA00022723"/>
    </source>
</evidence>
<organism evidence="12">
    <name type="scientific">hydrothermal vent metagenome</name>
    <dbReference type="NCBI Taxonomy" id="652676"/>
    <lineage>
        <taxon>unclassified sequences</taxon>
        <taxon>metagenomes</taxon>
        <taxon>ecological metagenomes</taxon>
    </lineage>
</organism>
<evidence type="ECO:0000313" key="12">
    <source>
        <dbReference type="EMBL" id="SFV75639.1"/>
    </source>
</evidence>
<keyword evidence="9" id="KW-0408">Iron</keyword>
<dbReference type="InterPro" id="IPR032387">
    <property type="entry name" value="ACAS_N"/>
</dbReference>
<dbReference type="Gene3D" id="3.30.300.30">
    <property type="match status" value="1"/>
</dbReference>
<dbReference type="NCBIfam" id="TIGR02188">
    <property type="entry name" value="Ac_CoA_lig_AcsA"/>
    <property type="match status" value="1"/>
</dbReference>
<evidence type="ECO:0000256" key="3">
    <source>
        <dbReference type="ARBA" id="ARBA00022485"/>
    </source>
</evidence>
<dbReference type="EMBL" id="FPHP01000044">
    <property type="protein sequence ID" value="SFV75639.1"/>
    <property type="molecule type" value="Genomic_DNA"/>
</dbReference>
<dbReference type="AlphaFoldDB" id="A0A1W1D4U9"/>
<dbReference type="PROSITE" id="PS00455">
    <property type="entry name" value="AMP_BINDING"/>
    <property type="match status" value="1"/>
</dbReference>
<dbReference type="InterPro" id="IPR042099">
    <property type="entry name" value="ANL_N_sf"/>
</dbReference>
<accession>A0A1W1D4U9</accession>
<dbReference type="InterPro" id="IPR007197">
    <property type="entry name" value="rSAM"/>
</dbReference>
<keyword evidence="5" id="KW-0949">S-adenosyl-L-methionine</keyword>
<keyword evidence="10" id="KW-0411">Iron-sulfur</keyword>
<dbReference type="SUPFAM" id="SSF102114">
    <property type="entry name" value="Radical SAM enzymes"/>
    <property type="match status" value="1"/>
</dbReference>
<keyword evidence="6" id="KW-0479">Metal-binding</keyword>
<evidence type="ECO:0000256" key="7">
    <source>
        <dbReference type="ARBA" id="ARBA00022741"/>
    </source>
</evidence>
<dbReference type="InterPro" id="IPR011904">
    <property type="entry name" value="Ac_CoA_lig"/>
</dbReference>
<dbReference type="GO" id="GO:0016208">
    <property type="term" value="F:AMP binding"/>
    <property type="evidence" value="ECO:0007669"/>
    <property type="project" value="InterPro"/>
</dbReference>
<protein>
    <recommendedName>
        <fullName evidence="2">acetate--CoA ligase</fullName>
        <ecNumber evidence="2">6.2.1.1</ecNumber>
    </recommendedName>
</protein>
<dbReference type="InterPro" id="IPR045851">
    <property type="entry name" value="AMP-bd_C_sf"/>
</dbReference>
<dbReference type="GO" id="GO:0019427">
    <property type="term" value="P:acetyl-CoA biosynthetic process from acetate"/>
    <property type="evidence" value="ECO:0007669"/>
    <property type="project" value="InterPro"/>
</dbReference>
<dbReference type="GO" id="GO:0005524">
    <property type="term" value="F:ATP binding"/>
    <property type="evidence" value="ECO:0007669"/>
    <property type="project" value="UniProtKB-KW"/>
</dbReference>
<keyword evidence="4 12" id="KW-0436">Ligase</keyword>
<name>A0A1W1D4U9_9ZZZZ</name>
<proteinExistence type="inferred from homology"/>
<dbReference type="GO" id="GO:0051539">
    <property type="term" value="F:4 iron, 4 sulfur cluster binding"/>
    <property type="evidence" value="ECO:0007669"/>
    <property type="project" value="UniProtKB-KW"/>
</dbReference>
<dbReference type="PANTHER" id="PTHR24095">
    <property type="entry name" value="ACETYL-COENZYME A SYNTHETASE"/>
    <property type="match status" value="1"/>
</dbReference>
<dbReference type="GO" id="GO:0046872">
    <property type="term" value="F:metal ion binding"/>
    <property type="evidence" value="ECO:0007669"/>
    <property type="project" value="UniProtKB-KW"/>
</dbReference>
<dbReference type="SFLD" id="SFLDG01083">
    <property type="entry name" value="Uncharacterised_Radical_SAM_Su"/>
    <property type="match status" value="1"/>
</dbReference>
<gene>
    <name evidence="12" type="ORF">MNB_SM-3-1054</name>
</gene>
<dbReference type="HAMAP" id="MF_01123">
    <property type="entry name" value="Ac_CoA_synth"/>
    <property type="match status" value="1"/>
</dbReference>
<dbReference type="PANTHER" id="PTHR24095:SF14">
    <property type="entry name" value="ACETYL-COENZYME A SYNTHETASE 1"/>
    <property type="match status" value="1"/>
</dbReference>
<dbReference type="GO" id="GO:0005829">
    <property type="term" value="C:cytosol"/>
    <property type="evidence" value="ECO:0007669"/>
    <property type="project" value="TreeGrafter"/>
</dbReference>
<dbReference type="Pfam" id="PF13193">
    <property type="entry name" value="AMP-binding_C"/>
    <property type="match status" value="1"/>
</dbReference>
<keyword evidence="8" id="KW-0067">ATP-binding</keyword>
<keyword evidence="7" id="KW-0547">Nucleotide-binding</keyword>
<dbReference type="InterPro" id="IPR013785">
    <property type="entry name" value="Aldolase_TIM"/>
</dbReference>
<dbReference type="SFLD" id="SFLDG01067">
    <property type="entry name" value="SPASM/twitch_domain_containing"/>
    <property type="match status" value="1"/>
</dbReference>
<evidence type="ECO:0000256" key="10">
    <source>
        <dbReference type="ARBA" id="ARBA00023014"/>
    </source>
</evidence>